<keyword evidence="3" id="KW-1185">Reference proteome</keyword>
<reference evidence="2 3" key="1">
    <citation type="journal article" date="2010" name="Syst. Appl. Microbiol.">
        <title>Four new species of Chryseobacterium from the rhizosphere of coastal sand dune plants, Chryseobacterium elymi sp. nov., Chryseobacterium hagamense sp. nov., Chryseobacterium lathyri sp. nov. and Chryseobacterium rhizosphaerae sp. nov.</title>
        <authorList>
            <person name="Cho S.H."/>
            <person name="Lee K.S."/>
            <person name="Shin D.S."/>
            <person name="Han J.H."/>
            <person name="Park K.S."/>
            <person name="Lee C.H."/>
            <person name="Park K.H."/>
            <person name="Kim S.B."/>
        </authorList>
    </citation>
    <scope>NUCLEOTIDE SEQUENCE [LARGE SCALE GENOMIC DNA]</scope>
    <source>
        <strain evidence="2 3">KCTC 22547</strain>
    </source>
</reference>
<evidence type="ECO:0000313" key="2">
    <source>
        <dbReference type="EMBL" id="REC76806.1"/>
    </source>
</evidence>
<evidence type="ECO:0000256" key="1">
    <source>
        <dbReference type="SAM" id="SignalP"/>
    </source>
</evidence>
<gene>
    <name evidence="2" type="ORF">DRF60_13010</name>
</gene>
<organism evidence="2 3">
    <name type="scientific">Chryseobacterium elymi</name>
    <dbReference type="NCBI Taxonomy" id="395936"/>
    <lineage>
        <taxon>Bacteria</taxon>
        <taxon>Pseudomonadati</taxon>
        <taxon>Bacteroidota</taxon>
        <taxon>Flavobacteriia</taxon>
        <taxon>Flavobacteriales</taxon>
        <taxon>Weeksellaceae</taxon>
        <taxon>Chryseobacterium group</taxon>
        <taxon>Chryseobacterium</taxon>
    </lineage>
</organism>
<evidence type="ECO:0008006" key="4">
    <source>
        <dbReference type="Google" id="ProtNLM"/>
    </source>
</evidence>
<comment type="caution">
    <text evidence="2">The sequence shown here is derived from an EMBL/GenBank/DDBJ whole genome shotgun (WGS) entry which is preliminary data.</text>
</comment>
<dbReference type="RefSeq" id="WP_116012466.1">
    <property type="nucleotide sequence ID" value="NZ_QNUH01000010.1"/>
</dbReference>
<proteinExistence type="predicted"/>
<accession>A0A3D9DFS6</accession>
<dbReference type="OrthoDB" id="1272218at2"/>
<sequence>MKKSIILLVALTISTAIYSQVGINHENPKATLDIVAKTTGSTTAEGIIAPRLSGDEIKGKDLQYDTPQKGAIVYATSAVTGIPAGKTINIISEGYYYFDGTIWIKFESGPAVPDTNDWHITGNVGTTPGTNFVGTSDAQHLIFKVNNLNSGRISYYAGGPSPTGNGGQTSFGYLAAASNSGAAVTAIGDRVLQNNQGGRNTGVGFYALTGNNSGTRNTALGSFALAQNQTGNDNIGIGFNTFQNSSSDNNRNIAVGSIAGFGIIGNDNTIIGYNAGQTSNSEKNTLIGSLANLSMSGLTNATAIGYNAKVGQSNSLVLGGTGADAVNVGIGTIAPVAKLDVNGTFKLVDGTQGNGKVLTSDANGNASWKSQTINTVLGVKEAGWDGRDIPTTQGFQNGNSGKFLHTGAYIDLPPGKWGVNVTMLMRSIGATLPAATTNADTSYWLRTTFTTSNADTVTITGAPSYIQGSYLISGNLPGSSLYSLVQGTIVINNTGSATTRYYYVAGDNHIINSVKDLSLFGGFHWQEDQIVAYRID</sequence>
<dbReference type="Proteomes" id="UP000257030">
    <property type="component" value="Unassembled WGS sequence"/>
</dbReference>
<dbReference type="EMBL" id="QNUH01000010">
    <property type="protein sequence ID" value="REC76806.1"/>
    <property type="molecule type" value="Genomic_DNA"/>
</dbReference>
<dbReference type="AlphaFoldDB" id="A0A3D9DFS6"/>
<feature type="chain" id="PRO_5017635761" description="Trimeric autotransporter adhesin YadA-like head domain-containing protein" evidence="1">
    <location>
        <begin position="20"/>
        <end position="536"/>
    </location>
</feature>
<protein>
    <recommendedName>
        <fullName evidence="4">Trimeric autotransporter adhesin YadA-like head domain-containing protein</fullName>
    </recommendedName>
</protein>
<name>A0A3D9DFS6_9FLAO</name>
<evidence type="ECO:0000313" key="3">
    <source>
        <dbReference type="Proteomes" id="UP000257030"/>
    </source>
</evidence>
<dbReference type="Gene3D" id="2.150.10.10">
    <property type="entry name" value="Serralysin-like metalloprotease, C-terminal"/>
    <property type="match status" value="1"/>
</dbReference>
<dbReference type="InterPro" id="IPR011049">
    <property type="entry name" value="Serralysin-like_metalloprot_C"/>
</dbReference>
<feature type="signal peptide" evidence="1">
    <location>
        <begin position="1"/>
        <end position="19"/>
    </location>
</feature>
<keyword evidence="1" id="KW-0732">Signal</keyword>